<dbReference type="Proteomes" id="UP000663722">
    <property type="component" value="Chromosome"/>
</dbReference>
<protein>
    <submittedName>
        <fullName evidence="1">Uncharacterized protein</fullName>
    </submittedName>
</protein>
<organism evidence="1 2">
    <name type="scientific">Desulfonema magnum</name>
    <dbReference type="NCBI Taxonomy" id="45655"/>
    <lineage>
        <taxon>Bacteria</taxon>
        <taxon>Pseudomonadati</taxon>
        <taxon>Thermodesulfobacteriota</taxon>
        <taxon>Desulfobacteria</taxon>
        <taxon>Desulfobacterales</taxon>
        <taxon>Desulfococcaceae</taxon>
        <taxon>Desulfonema</taxon>
    </lineage>
</organism>
<dbReference type="EMBL" id="CP061800">
    <property type="protein sequence ID" value="QTA85731.1"/>
    <property type="molecule type" value="Genomic_DNA"/>
</dbReference>
<gene>
    <name evidence="1" type="ORF">dnm_017450</name>
</gene>
<dbReference type="KEGG" id="dmm:dnm_017450"/>
<dbReference type="AlphaFoldDB" id="A0A975BI10"/>
<reference evidence="1" key="1">
    <citation type="journal article" date="2021" name="Microb. Physiol.">
        <title>Proteogenomic Insights into the Physiology of Marine, Sulfate-Reducing, Filamentous Desulfonema limicola and Desulfonema magnum.</title>
        <authorList>
            <person name="Schnaars V."/>
            <person name="Wohlbrand L."/>
            <person name="Scheve S."/>
            <person name="Hinrichs C."/>
            <person name="Reinhardt R."/>
            <person name="Rabus R."/>
        </authorList>
    </citation>
    <scope>NUCLEOTIDE SEQUENCE</scope>
    <source>
        <strain evidence="1">4be13</strain>
    </source>
</reference>
<evidence type="ECO:0000313" key="1">
    <source>
        <dbReference type="EMBL" id="QTA85731.1"/>
    </source>
</evidence>
<keyword evidence="2" id="KW-1185">Reference proteome</keyword>
<name>A0A975BI10_9BACT</name>
<sequence>MVIINMQNSWDFYPHHRKLPETAPQLISEIRMATPVPYFI</sequence>
<accession>A0A975BI10</accession>
<proteinExistence type="predicted"/>
<evidence type="ECO:0000313" key="2">
    <source>
        <dbReference type="Proteomes" id="UP000663722"/>
    </source>
</evidence>